<evidence type="ECO:0000256" key="6">
    <source>
        <dbReference type="ARBA" id="ARBA00023203"/>
    </source>
</evidence>
<dbReference type="PANTHER" id="PTHR15012:SF8">
    <property type="entry name" value="PROTEIN SHROOM2"/>
    <property type="match status" value="1"/>
</dbReference>
<evidence type="ECO:0000256" key="7">
    <source>
        <dbReference type="ARBA" id="ARBA00023212"/>
    </source>
</evidence>
<dbReference type="AlphaFoldDB" id="A0A9D3LQV4"/>
<feature type="region of interest" description="Disordered" evidence="8">
    <location>
        <begin position="1"/>
        <end position="33"/>
    </location>
</feature>
<dbReference type="PROSITE" id="PS50106">
    <property type="entry name" value="PDZ"/>
    <property type="match status" value="1"/>
</dbReference>
<dbReference type="SMART" id="SM00228">
    <property type="entry name" value="PDZ"/>
    <property type="match status" value="1"/>
</dbReference>
<evidence type="ECO:0000313" key="11">
    <source>
        <dbReference type="Proteomes" id="UP001044222"/>
    </source>
</evidence>
<dbReference type="EMBL" id="JAFIRN010000016">
    <property type="protein sequence ID" value="KAG5833500.1"/>
    <property type="molecule type" value="Genomic_DNA"/>
</dbReference>
<keyword evidence="5" id="KW-0597">Phosphoprotein</keyword>
<dbReference type="InterPro" id="IPR027685">
    <property type="entry name" value="Shroom_fam"/>
</dbReference>
<dbReference type="GO" id="GO:0030864">
    <property type="term" value="C:cortical actin cytoskeleton"/>
    <property type="evidence" value="ECO:0007669"/>
    <property type="project" value="TreeGrafter"/>
</dbReference>
<comment type="caution">
    <text evidence="10">The sequence shown here is derived from an EMBL/GenBank/DDBJ whole genome shotgun (WGS) entry which is preliminary data.</text>
</comment>
<evidence type="ECO:0000256" key="5">
    <source>
        <dbReference type="ARBA" id="ARBA00022553"/>
    </source>
</evidence>
<feature type="compositionally biased region" description="Basic and acidic residues" evidence="8">
    <location>
        <begin position="265"/>
        <end position="281"/>
    </location>
</feature>
<feature type="domain" description="PDZ" evidence="9">
    <location>
        <begin position="47"/>
        <end position="128"/>
    </location>
</feature>
<keyword evidence="6" id="KW-0009">Actin-binding</keyword>
<evidence type="ECO:0000256" key="4">
    <source>
        <dbReference type="ARBA" id="ARBA00022490"/>
    </source>
</evidence>
<evidence type="ECO:0000256" key="2">
    <source>
        <dbReference type="ARBA" id="ARBA00006469"/>
    </source>
</evidence>
<evidence type="ECO:0000259" key="9">
    <source>
        <dbReference type="PROSITE" id="PS50106"/>
    </source>
</evidence>
<dbReference type="InterPro" id="IPR036034">
    <property type="entry name" value="PDZ_sf"/>
</dbReference>
<dbReference type="Pfam" id="PF00595">
    <property type="entry name" value="PDZ"/>
    <property type="match status" value="1"/>
</dbReference>
<keyword evidence="11" id="KW-1185">Reference proteome</keyword>
<dbReference type="GO" id="GO:0016324">
    <property type="term" value="C:apical plasma membrane"/>
    <property type="evidence" value="ECO:0007669"/>
    <property type="project" value="TreeGrafter"/>
</dbReference>
<evidence type="ECO:0000256" key="3">
    <source>
        <dbReference type="ARBA" id="ARBA00022473"/>
    </source>
</evidence>
<sequence length="328" mass="35688">MHTSVERRSDPRFTAREHEPPQESLSHKAGILGPLEPKVSGGDGWRLVDVLLTGGAPWGFSLKGGLEYHEPLIITKVEEGSQAWAVRLQVGDEVVAVNEYPLSGYRQEAIGLVKGSHKTLALGVRRRTETVNRPHSWHSIKFAEAQSEASKRRTTDTVVSRSQYDASLSSDDLSRGWDHTNLRRVSNQFSSLGSMDSLEHCPPPCPTGPLSQAKPSSSVEYLGGAKRDSAYSSFSTGSGTPDHILSTENVACRAGAWDPRNWQSLDEKQGVGPGEGRDNPRHSSSATGACQLWPHLARARQETDRGTFAAASAPPRPQRQLRGNQGAQ</sequence>
<dbReference type="PANTHER" id="PTHR15012">
    <property type="entry name" value="APICAL PROTEIN/SHROOM-RELATED"/>
    <property type="match status" value="1"/>
</dbReference>
<dbReference type="GO" id="GO:0005912">
    <property type="term" value="C:adherens junction"/>
    <property type="evidence" value="ECO:0007669"/>
    <property type="project" value="TreeGrafter"/>
</dbReference>
<keyword evidence="3" id="KW-0217">Developmental protein</keyword>
<keyword evidence="7" id="KW-0206">Cytoskeleton</keyword>
<dbReference type="GO" id="GO:0051015">
    <property type="term" value="F:actin filament binding"/>
    <property type="evidence" value="ECO:0007669"/>
    <property type="project" value="InterPro"/>
</dbReference>
<evidence type="ECO:0000313" key="10">
    <source>
        <dbReference type="EMBL" id="KAG5833500.1"/>
    </source>
</evidence>
<organism evidence="10 11">
    <name type="scientific">Anguilla anguilla</name>
    <name type="common">European freshwater eel</name>
    <name type="synonym">Muraena anguilla</name>
    <dbReference type="NCBI Taxonomy" id="7936"/>
    <lineage>
        <taxon>Eukaryota</taxon>
        <taxon>Metazoa</taxon>
        <taxon>Chordata</taxon>
        <taxon>Craniata</taxon>
        <taxon>Vertebrata</taxon>
        <taxon>Euteleostomi</taxon>
        <taxon>Actinopterygii</taxon>
        <taxon>Neopterygii</taxon>
        <taxon>Teleostei</taxon>
        <taxon>Anguilliformes</taxon>
        <taxon>Anguillidae</taxon>
        <taxon>Anguilla</taxon>
    </lineage>
</organism>
<dbReference type="GO" id="GO:0043296">
    <property type="term" value="C:apical junction complex"/>
    <property type="evidence" value="ECO:0007669"/>
    <property type="project" value="TreeGrafter"/>
</dbReference>
<dbReference type="SUPFAM" id="SSF50156">
    <property type="entry name" value="PDZ domain-like"/>
    <property type="match status" value="1"/>
</dbReference>
<dbReference type="InterPro" id="IPR001478">
    <property type="entry name" value="PDZ"/>
</dbReference>
<keyword evidence="4" id="KW-0963">Cytoplasm</keyword>
<comment type="similarity">
    <text evidence="2">Belongs to the shroom family.</text>
</comment>
<protein>
    <recommendedName>
        <fullName evidence="9">PDZ domain-containing protein</fullName>
    </recommendedName>
</protein>
<dbReference type="CDD" id="cd06750">
    <property type="entry name" value="PDZ_shroom2_3_4-like"/>
    <property type="match status" value="1"/>
</dbReference>
<name>A0A9D3LQV4_ANGAN</name>
<feature type="region of interest" description="Disordered" evidence="8">
    <location>
        <begin position="261"/>
        <end position="328"/>
    </location>
</feature>
<comment type="subcellular location">
    <subcellularLocation>
        <location evidence="1">Cytoplasm</location>
        <location evidence="1">Cytoskeleton</location>
    </subcellularLocation>
</comment>
<reference evidence="10" key="1">
    <citation type="submission" date="2021-01" db="EMBL/GenBank/DDBJ databases">
        <title>A chromosome-scale assembly of European eel, Anguilla anguilla.</title>
        <authorList>
            <person name="Henkel C."/>
            <person name="Jong-Raadsen S.A."/>
            <person name="Dufour S."/>
            <person name="Weltzien F.-A."/>
            <person name="Palstra A.P."/>
            <person name="Pelster B."/>
            <person name="Spaink H.P."/>
            <person name="Van Den Thillart G.E."/>
            <person name="Jansen H."/>
            <person name="Zahm M."/>
            <person name="Klopp C."/>
            <person name="Cedric C."/>
            <person name="Louis A."/>
            <person name="Berthelot C."/>
            <person name="Parey E."/>
            <person name="Roest Crollius H."/>
            <person name="Montfort J."/>
            <person name="Robinson-Rechavi M."/>
            <person name="Bucao C."/>
            <person name="Bouchez O."/>
            <person name="Gislard M."/>
            <person name="Lluch J."/>
            <person name="Milhes M."/>
            <person name="Lampietro C."/>
            <person name="Lopez Roques C."/>
            <person name="Donnadieu C."/>
            <person name="Braasch I."/>
            <person name="Desvignes T."/>
            <person name="Postlethwait J."/>
            <person name="Bobe J."/>
            <person name="Guiguen Y."/>
            <person name="Dirks R."/>
        </authorList>
    </citation>
    <scope>NUCLEOTIDE SEQUENCE</scope>
    <source>
        <strain evidence="10">Tag_6206</strain>
        <tissue evidence="10">Liver</tissue>
    </source>
</reference>
<gene>
    <name evidence="10" type="ORF">ANANG_G00276580</name>
</gene>
<proteinExistence type="inferred from homology"/>
<dbReference type="FunFam" id="2.30.42.10:FF:000100">
    <property type="entry name" value="Shroom family member 2"/>
    <property type="match status" value="1"/>
</dbReference>
<evidence type="ECO:0000256" key="1">
    <source>
        <dbReference type="ARBA" id="ARBA00004245"/>
    </source>
</evidence>
<dbReference type="GO" id="GO:0007015">
    <property type="term" value="P:actin filament organization"/>
    <property type="evidence" value="ECO:0007669"/>
    <property type="project" value="TreeGrafter"/>
</dbReference>
<feature type="compositionally biased region" description="Basic and acidic residues" evidence="8">
    <location>
        <begin position="1"/>
        <end position="21"/>
    </location>
</feature>
<accession>A0A9D3LQV4</accession>
<evidence type="ECO:0000256" key="8">
    <source>
        <dbReference type="SAM" id="MobiDB-lite"/>
    </source>
</evidence>
<dbReference type="Proteomes" id="UP001044222">
    <property type="component" value="Chromosome 16"/>
</dbReference>
<dbReference type="Gene3D" id="2.30.42.10">
    <property type="match status" value="1"/>
</dbReference>